<keyword evidence="6" id="KW-1185">Reference proteome</keyword>
<evidence type="ECO:0000256" key="3">
    <source>
        <dbReference type="ARBA" id="ARBA00022643"/>
    </source>
</evidence>
<dbReference type="Proteomes" id="UP000485058">
    <property type="component" value="Unassembled WGS sequence"/>
</dbReference>
<proteinExistence type="inferred from homology"/>
<feature type="domain" description="NADH:flavin oxidoreductase/NADH oxidase N-terminal" evidence="4">
    <location>
        <begin position="3"/>
        <end position="184"/>
    </location>
</feature>
<evidence type="ECO:0000256" key="1">
    <source>
        <dbReference type="ARBA" id="ARBA00001917"/>
    </source>
</evidence>
<comment type="similarity">
    <text evidence="2">Belongs to the NADH:flavin oxidoreductase/NADH oxidase family.</text>
</comment>
<dbReference type="InterPro" id="IPR001155">
    <property type="entry name" value="OxRdtase_FMN_N"/>
</dbReference>
<dbReference type="Gene3D" id="3.20.20.70">
    <property type="entry name" value="Aldolase class I"/>
    <property type="match status" value="1"/>
</dbReference>
<keyword evidence="3" id="KW-0288">FMN</keyword>
<dbReference type="SUPFAM" id="SSF51395">
    <property type="entry name" value="FMN-linked oxidoreductases"/>
    <property type="match status" value="1"/>
</dbReference>
<dbReference type="InterPro" id="IPR013785">
    <property type="entry name" value="Aldolase_TIM"/>
</dbReference>
<dbReference type="Pfam" id="PF00724">
    <property type="entry name" value="Oxidored_FMN"/>
    <property type="match status" value="1"/>
</dbReference>
<feature type="non-terminal residue" evidence="5">
    <location>
        <position position="1"/>
    </location>
</feature>
<dbReference type="PANTHER" id="PTHR22893">
    <property type="entry name" value="NADH OXIDOREDUCTASE-RELATED"/>
    <property type="match status" value="1"/>
</dbReference>
<protein>
    <submittedName>
        <fullName evidence="5">Oxidored_FMN domain-containing protein</fullName>
    </submittedName>
</protein>
<dbReference type="AlphaFoldDB" id="A0A6A0AAT4"/>
<dbReference type="PANTHER" id="PTHR22893:SF91">
    <property type="entry name" value="NADPH DEHYDROGENASE 2-RELATED"/>
    <property type="match status" value="1"/>
</dbReference>
<comment type="caution">
    <text evidence="5">The sequence shown here is derived from an EMBL/GenBank/DDBJ whole genome shotgun (WGS) entry which is preliminary data.</text>
</comment>
<evidence type="ECO:0000256" key="2">
    <source>
        <dbReference type="ARBA" id="ARBA00005979"/>
    </source>
</evidence>
<dbReference type="InterPro" id="IPR045247">
    <property type="entry name" value="Oye-like"/>
</dbReference>
<keyword evidence="3" id="KW-0285">Flavoprotein</keyword>
<dbReference type="GO" id="GO:0016491">
    <property type="term" value="F:oxidoreductase activity"/>
    <property type="evidence" value="ECO:0007669"/>
    <property type="project" value="InterPro"/>
</dbReference>
<name>A0A6A0AAT4_HAELA</name>
<gene>
    <name evidence="5" type="ORF">HaLaN_28680</name>
</gene>
<dbReference type="GO" id="GO:0010181">
    <property type="term" value="F:FMN binding"/>
    <property type="evidence" value="ECO:0007669"/>
    <property type="project" value="InterPro"/>
</dbReference>
<comment type="cofactor">
    <cofactor evidence="1">
        <name>FMN</name>
        <dbReference type="ChEBI" id="CHEBI:58210"/>
    </cofactor>
</comment>
<accession>A0A6A0AAT4</accession>
<dbReference type="EMBL" id="BLLF01004599">
    <property type="protein sequence ID" value="GFH29929.1"/>
    <property type="molecule type" value="Genomic_DNA"/>
</dbReference>
<reference evidence="5 6" key="1">
    <citation type="submission" date="2020-02" db="EMBL/GenBank/DDBJ databases">
        <title>Draft genome sequence of Haematococcus lacustris strain NIES-144.</title>
        <authorList>
            <person name="Morimoto D."/>
            <person name="Nakagawa S."/>
            <person name="Yoshida T."/>
            <person name="Sawayama S."/>
        </authorList>
    </citation>
    <scope>NUCLEOTIDE SEQUENCE [LARGE SCALE GENOMIC DNA]</scope>
    <source>
        <strain evidence="5 6">NIES-144</strain>
    </source>
</reference>
<evidence type="ECO:0000259" key="4">
    <source>
        <dbReference type="Pfam" id="PF00724"/>
    </source>
</evidence>
<organism evidence="5 6">
    <name type="scientific">Haematococcus lacustris</name>
    <name type="common">Green alga</name>
    <name type="synonym">Haematococcus pluvialis</name>
    <dbReference type="NCBI Taxonomy" id="44745"/>
    <lineage>
        <taxon>Eukaryota</taxon>
        <taxon>Viridiplantae</taxon>
        <taxon>Chlorophyta</taxon>
        <taxon>core chlorophytes</taxon>
        <taxon>Chlorophyceae</taxon>
        <taxon>CS clade</taxon>
        <taxon>Chlamydomonadales</taxon>
        <taxon>Haematococcaceae</taxon>
        <taxon>Haematococcus</taxon>
    </lineage>
</organism>
<sequence>AGIKAKVQAYRTAARNALDAGFDGVEIHGANGYLIDQFTKSNCNTRSDQYGGSIENRCRFALEVVAAVVEEVGGDRVGIRLSPFTDFLGAVDATPYATFTYLVEQLNKFGLAYLHMVESRINGNTELENNPNSLTPFRLVFKGPFIAAGGYKRESGIKAVSSGHSDLVAFGRIWIANPDLPTRFLLNAPLNRYNRDTFYTPGMEGYTDYPTLEQAQATAA</sequence>
<evidence type="ECO:0000313" key="6">
    <source>
        <dbReference type="Proteomes" id="UP000485058"/>
    </source>
</evidence>
<evidence type="ECO:0000313" key="5">
    <source>
        <dbReference type="EMBL" id="GFH29929.1"/>
    </source>
</evidence>